<protein>
    <recommendedName>
        <fullName evidence="3">Coat F domain-containing protein</fullName>
    </recommendedName>
</protein>
<evidence type="ECO:0008006" key="3">
    <source>
        <dbReference type="Google" id="ProtNLM"/>
    </source>
</evidence>
<feature type="region of interest" description="Disordered" evidence="1">
    <location>
        <begin position="1"/>
        <end position="21"/>
    </location>
</feature>
<feature type="region of interest" description="Disordered" evidence="1">
    <location>
        <begin position="84"/>
        <end position="127"/>
    </location>
</feature>
<proteinExistence type="predicted"/>
<dbReference type="EMBL" id="FMJE01000003">
    <property type="protein sequence ID" value="SCM80103.1"/>
    <property type="molecule type" value="Genomic_DNA"/>
</dbReference>
<accession>A0A212LRD0</accession>
<dbReference type="RefSeq" id="WP_188398102.1">
    <property type="nucleotide sequence ID" value="NZ_LT608335.1"/>
</dbReference>
<dbReference type="InterPro" id="IPR012347">
    <property type="entry name" value="Ferritin-like"/>
</dbReference>
<sequence>MGTKRRYNNNNNYTPNNRGRLSDRDMMLDLLNMEKHLSHLYEHAIMESSNITVHNAMEEFQQDEHENAYTLFSVMQEKGWYNPAEQEQRLQSKKTFHVKSKKRKYQDDNHNYYGYHSKSHNNEYPYA</sequence>
<evidence type="ECO:0000313" key="2">
    <source>
        <dbReference type="EMBL" id="SCM80103.1"/>
    </source>
</evidence>
<name>A0A212LRD0_9FIRM</name>
<dbReference type="Pfam" id="PF07875">
    <property type="entry name" value="Coat_F"/>
    <property type="match status" value="1"/>
</dbReference>
<feature type="compositionally biased region" description="Low complexity" evidence="1">
    <location>
        <begin position="8"/>
        <end position="19"/>
    </location>
</feature>
<feature type="compositionally biased region" description="Basic residues" evidence="1">
    <location>
        <begin position="91"/>
        <end position="104"/>
    </location>
</feature>
<dbReference type="Gene3D" id="1.20.1260.10">
    <property type="match status" value="1"/>
</dbReference>
<organism evidence="2">
    <name type="scientific">uncultured Sporomusa sp</name>
    <dbReference type="NCBI Taxonomy" id="307249"/>
    <lineage>
        <taxon>Bacteria</taxon>
        <taxon>Bacillati</taxon>
        <taxon>Bacillota</taxon>
        <taxon>Negativicutes</taxon>
        <taxon>Selenomonadales</taxon>
        <taxon>Sporomusaceae</taxon>
        <taxon>Sporomusa</taxon>
        <taxon>environmental samples</taxon>
    </lineage>
</organism>
<dbReference type="AlphaFoldDB" id="A0A212LRD0"/>
<evidence type="ECO:0000256" key="1">
    <source>
        <dbReference type="SAM" id="MobiDB-lite"/>
    </source>
</evidence>
<reference evidence="2" key="1">
    <citation type="submission" date="2016-08" db="EMBL/GenBank/DDBJ databases">
        <authorList>
            <person name="Seilhamer J.J."/>
        </authorList>
    </citation>
    <scope>NUCLEOTIDE SEQUENCE</scope>
    <source>
        <strain evidence="2">86</strain>
    </source>
</reference>
<gene>
    <name evidence="2" type="ORF">KL86SPO_30281</name>
</gene>
<dbReference type="InterPro" id="IPR012851">
    <property type="entry name" value="Spore_coat_CotF-like"/>
</dbReference>